<feature type="chain" id="PRO_5039460955" evidence="1">
    <location>
        <begin position="25"/>
        <end position="168"/>
    </location>
</feature>
<feature type="domain" description="Fimbrial-type adhesion" evidence="2">
    <location>
        <begin position="33"/>
        <end position="165"/>
    </location>
</feature>
<dbReference type="AlphaFoldDB" id="A0A9C7V2T9"/>
<feature type="signal peptide" evidence="1">
    <location>
        <begin position="1"/>
        <end position="24"/>
    </location>
</feature>
<dbReference type="EMBL" id="DACYAJ020000013">
    <property type="protein sequence ID" value="HCD1255786.1"/>
    <property type="molecule type" value="Genomic_DNA"/>
</dbReference>
<dbReference type="Gene3D" id="2.60.40.1090">
    <property type="entry name" value="Fimbrial-type adhesion domain"/>
    <property type="match status" value="1"/>
</dbReference>
<keyword evidence="1" id="KW-0732">Signal</keyword>
<organism evidence="3 4">
    <name type="scientific">Citrobacter amalonaticus</name>
    <dbReference type="NCBI Taxonomy" id="35703"/>
    <lineage>
        <taxon>Bacteria</taxon>
        <taxon>Pseudomonadati</taxon>
        <taxon>Pseudomonadota</taxon>
        <taxon>Gammaproteobacteria</taxon>
        <taxon>Enterobacterales</taxon>
        <taxon>Enterobacteriaceae</taxon>
        <taxon>Citrobacter</taxon>
    </lineage>
</organism>
<reference evidence="3" key="2">
    <citation type="submission" date="2022-05" db="EMBL/GenBank/DDBJ databases">
        <authorList>
            <consortium name="NCBI Pathogen Detection Project"/>
        </authorList>
    </citation>
    <scope>NUCLEOTIDE SEQUENCE</scope>
    <source>
        <strain evidence="3">CAV1698</strain>
    </source>
</reference>
<dbReference type="InterPro" id="IPR008966">
    <property type="entry name" value="Adhesion_dom_sf"/>
</dbReference>
<name>A0A9C7V2T9_CITAM</name>
<proteinExistence type="predicted"/>
<dbReference type="InterPro" id="IPR050263">
    <property type="entry name" value="Bact_Fimbrial_Adh_Pro"/>
</dbReference>
<gene>
    <name evidence="3" type="ORF">JD854_RS12080</name>
</gene>
<dbReference type="Pfam" id="PF00419">
    <property type="entry name" value="Fimbrial"/>
    <property type="match status" value="1"/>
</dbReference>
<dbReference type="InterPro" id="IPR000259">
    <property type="entry name" value="Adhesion_dom_fimbrial"/>
</dbReference>
<dbReference type="Proteomes" id="UP000862426">
    <property type="component" value="Unassembled WGS sequence"/>
</dbReference>
<evidence type="ECO:0000259" key="2">
    <source>
        <dbReference type="Pfam" id="PF00419"/>
    </source>
</evidence>
<evidence type="ECO:0000313" key="4">
    <source>
        <dbReference type="Proteomes" id="UP000862426"/>
    </source>
</evidence>
<dbReference type="InterPro" id="IPR036937">
    <property type="entry name" value="Adhesion_dom_fimbrial_sf"/>
</dbReference>
<evidence type="ECO:0000256" key="1">
    <source>
        <dbReference type="SAM" id="SignalP"/>
    </source>
</evidence>
<sequence length="168" mass="18085">MKRNGRFLILTIFLAGFQVPELFAAQTGDSIDISFTGHLMGRKACTVNNNQVINVVFGTVAVNKVATGTITQPVNYSLNCSGATESNSVEMTIKATPVAGHSATMAASQPGLWVTFLNEGLEQTLNTPFSVADWHNPPKLDIRLDQDPDSELQAATFTATATLMAEYF</sequence>
<accession>A0A9C7V2T9</accession>
<dbReference type="PANTHER" id="PTHR33420:SF33">
    <property type="entry name" value="MINOR FIMBRIAL SUBUNIT"/>
    <property type="match status" value="1"/>
</dbReference>
<dbReference type="SUPFAM" id="SSF49401">
    <property type="entry name" value="Bacterial adhesins"/>
    <property type="match status" value="1"/>
</dbReference>
<reference evidence="3" key="1">
    <citation type="journal article" date="2018" name="Genome Biol.">
        <title>SKESA: strategic k-mer extension for scrupulous assemblies.</title>
        <authorList>
            <person name="Souvorov A."/>
            <person name="Agarwala R."/>
            <person name="Lipman D.J."/>
        </authorList>
    </citation>
    <scope>NUCLEOTIDE SEQUENCE</scope>
    <source>
        <strain evidence="3">CAV1698</strain>
    </source>
</reference>
<dbReference type="PANTHER" id="PTHR33420">
    <property type="entry name" value="FIMBRIAL SUBUNIT ELFA-RELATED"/>
    <property type="match status" value="1"/>
</dbReference>
<comment type="caution">
    <text evidence="3">The sequence shown here is derived from an EMBL/GenBank/DDBJ whole genome shotgun (WGS) entry which is preliminary data.</text>
</comment>
<protein>
    <submittedName>
        <fullName evidence="3">Fimbrial protein</fullName>
    </submittedName>
</protein>
<dbReference type="GO" id="GO:0043709">
    <property type="term" value="P:cell adhesion involved in single-species biofilm formation"/>
    <property type="evidence" value="ECO:0007669"/>
    <property type="project" value="TreeGrafter"/>
</dbReference>
<evidence type="ECO:0000313" key="3">
    <source>
        <dbReference type="EMBL" id="HCD1255786.1"/>
    </source>
</evidence>
<dbReference type="GO" id="GO:0009289">
    <property type="term" value="C:pilus"/>
    <property type="evidence" value="ECO:0007669"/>
    <property type="project" value="InterPro"/>
</dbReference>